<name>A0A067T3S7_GALM3</name>
<keyword evidence="3" id="KW-1185">Reference proteome</keyword>
<keyword evidence="1" id="KW-0812">Transmembrane</keyword>
<evidence type="ECO:0000256" key="1">
    <source>
        <dbReference type="SAM" id="Phobius"/>
    </source>
</evidence>
<protein>
    <submittedName>
        <fullName evidence="2">Uncharacterized protein</fullName>
    </submittedName>
</protein>
<accession>A0A067T3S7</accession>
<keyword evidence="1" id="KW-1133">Transmembrane helix</keyword>
<evidence type="ECO:0000313" key="2">
    <source>
        <dbReference type="EMBL" id="KDR77796.1"/>
    </source>
</evidence>
<dbReference type="HOGENOM" id="CLU_1266957_0_0_1"/>
<gene>
    <name evidence="2" type="ORF">GALMADRAFT_278788</name>
</gene>
<feature type="transmembrane region" description="Helical" evidence="1">
    <location>
        <begin position="121"/>
        <end position="142"/>
    </location>
</feature>
<dbReference type="Proteomes" id="UP000027222">
    <property type="component" value="Unassembled WGS sequence"/>
</dbReference>
<dbReference type="AlphaFoldDB" id="A0A067T3S7"/>
<feature type="transmembrane region" description="Helical" evidence="1">
    <location>
        <begin position="64"/>
        <end position="88"/>
    </location>
</feature>
<dbReference type="EMBL" id="KL142376">
    <property type="protein sequence ID" value="KDR77796.1"/>
    <property type="molecule type" value="Genomic_DNA"/>
</dbReference>
<keyword evidence="1" id="KW-0472">Membrane</keyword>
<reference evidence="3" key="1">
    <citation type="journal article" date="2014" name="Proc. Natl. Acad. Sci. U.S.A.">
        <title>Extensive sampling of basidiomycete genomes demonstrates inadequacy of the white-rot/brown-rot paradigm for wood decay fungi.</title>
        <authorList>
            <person name="Riley R."/>
            <person name="Salamov A.A."/>
            <person name="Brown D.W."/>
            <person name="Nagy L.G."/>
            <person name="Floudas D."/>
            <person name="Held B.W."/>
            <person name="Levasseur A."/>
            <person name="Lombard V."/>
            <person name="Morin E."/>
            <person name="Otillar R."/>
            <person name="Lindquist E.A."/>
            <person name="Sun H."/>
            <person name="LaButti K.M."/>
            <person name="Schmutz J."/>
            <person name="Jabbour D."/>
            <person name="Luo H."/>
            <person name="Baker S.E."/>
            <person name="Pisabarro A.G."/>
            <person name="Walton J.D."/>
            <person name="Blanchette R.A."/>
            <person name="Henrissat B."/>
            <person name="Martin F."/>
            <person name="Cullen D."/>
            <person name="Hibbett D.S."/>
            <person name="Grigoriev I.V."/>
        </authorList>
    </citation>
    <scope>NUCLEOTIDE SEQUENCE [LARGE SCALE GENOMIC DNA]</scope>
    <source>
        <strain evidence="3">CBS 339.88</strain>
    </source>
</reference>
<organism evidence="2 3">
    <name type="scientific">Galerina marginata (strain CBS 339.88)</name>
    <dbReference type="NCBI Taxonomy" id="685588"/>
    <lineage>
        <taxon>Eukaryota</taxon>
        <taxon>Fungi</taxon>
        <taxon>Dikarya</taxon>
        <taxon>Basidiomycota</taxon>
        <taxon>Agaricomycotina</taxon>
        <taxon>Agaricomycetes</taxon>
        <taxon>Agaricomycetidae</taxon>
        <taxon>Agaricales</taxon>
        <taxon>Agaricineae</taxon>
        <taxon>Strophariaceae</taxon>
        <taxon>Galerina</taxon>
    </lineage>
</organism>
<evidence type="ECO:0000313" key="3">
    <source>
        <dbReference type="Proteomes" id="UP000027222"/>
    </source>
</evidence>
<sequence length="218" mass="23111">MVCQTHRRFTFDHQRWDIGESSLPTAQPNVVLPLFFVTVVTGTCHSREPSEPPFRYPAFRSGSCSAAVAAALASPAAGTVIVIIVIVVTSAGSLRTTHPEEDDIRQPTATFGYQWKIRWGWALPSPGVVILLLGLGAYMLGFEGQGMTMTSMTSFWVAGDGSGDEARCGEEVRCDASASASASASANAGGKRKRMCGVFGFLLLADGAGDEANGTVWM</sequence>
<proteinExistence type="predicted"/>